<evidence type="ECO:0000313" key="2">
    <source>
        <dbReference type="Proteomes" id="UP001169760"/>
    </source>
</evidence>
<dbReference type="EMBL" id="JAUOPB010000002">
    <property type="protein sequence ID" value="MDO6421562.1"/>
    <property type="molecule type" value="Genomic_DNA"/>
</dbReference>
<name>A0AAW7X245_9GAMM</name>
<accession>A0AAW7X245</accession>
<dbReference type="InterPro" id="IPR008993">
    <property type="entry name" value="TIMP-like_OB-fold"/>
</dbReference>
<dbReference type="SUPFAM" id="SSF50242">
    <property type="entry name" value="TIMP-like"/>
    <property type="match status" value="1"/>
</dbReference>
<reference evidence="1" key="1">
    <citation type="submission" date="2023-07" db="EMBL/GenBank/DDBJ databases">
        <title>Genome content predicts the carbon catabolic preferences of heterotrophic bacteria.</title>
        <authorList>
            <person name="Gralka M."/>
        </authorList>
    </citation>
    <scope>NUCLEOTIDE SEQUENCE</scope>
    <source>
        <strain evidence="1">I3M17_2</strain>
    </source>
</reference>
<sequence>MKLLLLIVSLFVFSNSYGKSSLINEVVRASETPYSVIKEKVDYILIGKVVAKEHLVSQLIDEAEVLKTSRVKIKVDEWLKGEGAEFAEVGGVRDGTNCSCVYDFEVGASYIVFGSKRGGIKTVFCQYIAMQNTGEYLAAIEQIKANN</sequence>
<evidence type="ECO:0000313" key="1">
    <source>
        <dbReference type="EMBL" id="MDO6421562.1"/>
    </source>
</evidence>
<protein>
    <submittedName>
        <fullName evidence="1">Uncharacterized protein</fullName>
    </submittedName>
</protein>
<dbReference type="Proteomes" id="UP001169760">
    <property type="component" value="Unassembled WGS sequence"/>
</dbReference>
<dbReference type="RefSeq" id="WP_303491065.1">
    <property type="nucleotide sequence ID" value="NZ_JAUOPB010000002.1"/>
</dbReference>
<dbReference type="Gene3D" id="2.40.50.120">
    <property type="match status" value="1"/>
</dbReference>
<organism evidence="1 2">
    <name type="scientific">Saccharophagus degradans</name>
    <dbReference type="NCBI Taxonomy" id="86304"/>
    <lineage>
        <taxon>Bacteria</taxon>
        <taxon>Pseudomonadati</taxon>
        <taxon>Pseudomonadota</taxon>
        <taxon>Gammaproteobacteria</taxon>
        <taxon>Cellvibrionales</taxon>
        <taxon>Cellvibrionaceae</taxon>
        <taxon>Saccharophagus</taxon>
    </lineage>
</organism>
<comment type="caution">
    <text evidence="1">The sequence shown here is derived from an EMBL/GenBank/DDBJ whole genome shotgun (WGS) entry which is preliminary data.</text>
</comment>
<proteinExistence type="predicted"/>
<dbReference type="AlphaFoldDB" id="A0AAW7X245"/>
<gene>
    <name evidence="1" type="ORF">Q4521_03670</name>
</gene>